<dbReference type="GO" id="GO:0012505">
    <property type="term" value="C:endomembrane system"/>
    <property type="evidence" value="ECO:0007669"/>
    <property type="project" value="UniProtKB-SubCell"/>
</dbReference>
<dbReference type="InterPro" id="IPR011012">
    <property type="entry name" value="Longin-like_dom_sf"/>
</dbReference>
<evidence type="ECO:0000313" key="8">
    <source>
        <dbReference type="EMBL" id="EAY22776.1"/>
    </source>
</evidence>
<dbReference type="Proteomes" id="UP000001542">
    <property type="component" value="Unassembled WGS sequence"/>
</dbReference>
<dbReference type="SMART" id="SM01270">
    <property type="entry name" value="Longin"/>
    <property type="match status" value="1"/>
</dbReference>
<feature type="domain" description="V-SNARE coiled-coil homology" evidence="7">
    <location>
        <begin position="127"/>
        <end position="187"/>
    </location>
</feature>
<dbReference type="InParanoid" id="A2DAC8"/>
<gene>
    <name evidence="8" type="ORF">TVAG_477050</name>
</gene>
<dbReference type="OrthoDB" id="248747at2759"/>
<dbReference type="PANTHER" id="PTHR21136:SF168">
    <property type="entry name" value="VESICLE-ASSOCIATED MEMBRANE PROTEIN 9"/>
    <property type="match status" value="1"/>
</dbReference>
<sequence>MTTNFFYACVAKGAAPLAEFSTVTGNQQSIAIKMLENVDPKKPSTILEEGDYIYQVLADPDRMNFLCLAKKTATFQLRQTFLEELQRKWRVKYKNQGSSFEAYSKSKEFGPDIQSLFTQYNSERAAKIAAIKSNIAATQEKMAENLTQALIRGEKLDVMEEKSNSIKEHAEVFHRAANKVKNRMCFEHYKWYIIGGIIGAVFLAGVIIVIVIMTKK</sequence>
<dbReference type="eggNOG" id="KOG0859">
    <property type="taxonomic scope" value="Eukaryota"/>
</dbReference>
<dbReference type="CDD" id="cd15843">
    <property type="entry name" value="R-SNARE"/>
    <property type="match status" value="1"/>
</dbReference>
<name>A2DAC8_TRIV3</name>
<keyword evidence="4" id="KW-0175">Coiled coil</keyword>
<feature type="domain" description="Longin" evidence="6">
    <location>
        <begin position="9"/>
        <end position="113"/>
    </location>
</feature>
<evidence type="ECO:0000256" key="4">
    <source>
        <dbReference type="PROSITE-ProRule" id="PRU00290"/>
    </source>
</evidence>
<dbReference type="SUPFAM" id="SSF64356">
    <property type="entry name" value="SNARE-like"/>
    <property type="match status" value="1"/>
</dbReference>
<dbReference type="PROSITE" id="PS50892">
    <property type="entry name" value="V_SNARE"/>
    <property type="match status" value="1"/>
</dbReference>
<keyword evidence="2 5" id="KW-0472">Membrane</keyword>
<dbReference type="FunFam" id="3.30.450.50:FF:000015">
    <property type="entry name" value="Synaptobrevin 2 isoform 1"/>
    <property type="match status" value="1"/>
</dbReference>
<dbReference type="SMR" id="A2DAC8"/>
<feature type="transmembrane region" description="Helical" evidence="5">
    <location>
        <begin position="191"/>
        <end position="213"/>
    </location>
</feature>
<reference evidence="8" key="1">
    <citation type="submission" date="2006-10" db="EMBL/GenBank/DDBJ databases">
        <authorList>
            <person name="Amadeo P."/>
            <person name="Zhao Q."/>
            <person name="Wortman J."/>
            <person name="Fraser-Liggett C."/>
            <person name="Carlton J."/>
        </authorList>
    </citation>
    <scope>NUCLEOTIDE SEQUENCE</scope>
    <source>
        <strain evidence="8">G3</strain>
    </source>
</reference>
<keyword evidence="9" id="KW-1185">Reference proteome</keyword>
<dbReference type="InterPro" id="IPR010908">
    <property type="entry name" value="Longin_dom"/>
</dbReference>
<keyword evidence="5" id="KW-0812">Transmembrane</keyword>
<dbReference type="AlphaFoldDB" id="A2DAC8"/>
<dbReference type="CDD" id="cd14824">
    <property type="entry name" value="Longin"/>
    <property type="match status" value="1"/>
</dbReference>
<evidence type="ECO:0000313" key="9">
    <source>
        <dbReference type="Proteomes" id="UP000001542"/>
    </source>
</evidence>
<dbReference type="FunFam" id="1.20.5.110:FF:000104">
    <property type="entry name" value="Synaptobrevin family protein"/>
    <property type="match status" value="1"/>
</dbReference>
<evidence type="ECO:0000256" key="3">
    <source>
        <dbReference type="ARBA" id="ARBA00046280"/>
    </source>
</evidence>
<dbReference type="PANTHER" id="PTHR21136">
    <property type="entry name" value="SNARE PROTEINS"/>
    <property type="match status" value="1"/>
</dbReference>
<protein>
    <submittedName>
        <fullName evidence="8">Synaptobrevin family protein</fullName>
    </submittedName>
</protein>
<reference evidence="8" key="2">
    <citation type="journal article" date="2007" name="Science">
        <title>Draft genome sequence of the sexually transmitted pathogen Trichomonas vaginalis.</title>
        <authorList>
            <person name="Carlton J.M."/>
            <person name="Hirt R.P."/>
            <person name="Silva J.C."/>
            <person name="Delcher A.L."/>
            <person name="Schatz M."/>
            <person name="Zhao Q."/>
            <person name="Wortman J.R."/>
            <person name="Bidwell S.L."/>
            <person name="Alsmark U.C.M."/>
            <person name="Besteiro S."/>
            <person name="Sicheritz-Ponten T."/>
            <person name="Noel C.J."/>
            <person name="Dacks J.B."/>
            <person name="Foster P.G."/>
            <person name="Simillion C."/>
            <person name="Van de Peer Y."/>
            <person name="Miranda-Saavedra D."/>
            <person name="Barton G.J."/>
            <person name="Westrop G.D."/>
            <person name="Mueller S."/>
            <person name="Dessi D."/>
            <person name="Fiori P.L."/>
            <person name="Ren Q."/>
            <person name="Paulsen I."/>
            <person name="Zhang H."/>
            <person name="Bastida-Corcuera F.D."/>
            <person name="Simoes-Barbosa A."/>
            <person name="Brown M.T."/>
            <person name="Hayes R.D."/>
            <person name="Mukherjee M."/>
            <person name="Okumura C.Y."/>
            <person name="Schneider R."/>
            <person name="Smith A.J."/>
            <person name="Vanacova S."/>
            <person name="Villalvazo M."/>
            <person name="Haas B.J."/>
            <person name="Pertea M."/>
            <person name="Feldblyum T.V."/>
            <person name="Utterback T.R."/>
            <person name="Shu C.L."/>
            <person name="Osoegawa K."/>
            <person name="de Jong P.J."/>
            <person name="Hrdy I."/>
            <person name="Horvathova L."/>
            <person name="Zubacova Z."/>
            <person name="Dolezal P."/>
            <person name="Malik S.B."/>
            <person name="Logsdon J.M. Jr."/>
            <person name="Henze K."/>
            <person name="Gupta A."/>
            <person name="Wang C.C."/>
            <person name="Dunne R.L."/>
            <person name="Upcroft J.A."/>
            <person name="Upcroft P."/>
            <person name="White O."/>
            <person name="Salzberg S.L."/>
            <person name="Tang P."/>
            <person name="Chiu C.-H."/>
            <person name="Lee Y.-S."/>
            <person name="Embley T.M."/>
            <person name="Coombs G.H."/>
            <person name="Mottram J.C."/>
            <person name="Tachezy J."/>
            <person name="Fraser-Liggett C.M."/>
            <person name="Johnson P.J."/>
        </authorList>
    </citation>
    <scope>NUCLEOTIDE SEQUENCE [LARGE SCALE GENOMIC DNA]</scope>
    <source>
        <strain evidence="8">G3</strain>
    </source>
</reference>
<evidence type="ECO:0000259" key="7">
    <source>
        <dbReference type="PROSITE" id="PS50892"/>
    </source>
</evidence>
<dbReference type="PROSITE" id="PS50859">
    <property type="entry name" value="LONGIN"/>
    <property type="match status" value="1"/>
</dbReference>
<dbReference type="Gene3D" id="1.20.5.110">
    <property type="match status" value="1"/>
</dbReference>
<dbReference type="InterPro" id="IPR051097">
    <property type="entry name" value="Synaptobrevin-like_transport"/>
</dbReference>
<dbReference type="VEuPathDB" id="TrichDB:TVAGG3_0267190"/>
<comment type="similarity">
    <text evidence="1">Belongs to the synaptobrevin family.</text>
</comment>
<dbReference type="InterPro" id="IPR042855">
    <property type="entry name" value="V_SNARE_CC"/>
</dbReference>
<evidence type="ECO:0000256" key="1">
    <source>
        <dbReference type="ARBA" id="ARBA00008025"/>
    </source>
</evidence>
<evidence type="ECO:0000259" key="6">
    <source>
        <dbReference type="PROSITE" id="PS50859"/>
    </source>
</evidence>
<keyword evidence="5" id="KW-1133">Transmembrane helix</keyword>
<dbReference type="SUPFAM" id="SSF58038">
    <property type="entry name" value="SNARE fusion complex"/>
    <property type="match status" value="1"/>
</dbReference>
<evidence type="ECO:0000256" key="5">
    <source>
        <dbReference type="SAM" id="Phobius"/>
    </source>
</evidence>
<dbReference type="VEuPathDB" id="TrichDB:TVAG_477050"/>
<proteinExistence type="inferred from homology"/>
<evidence type="ECO:0000256" key="2">
    <source>
        <dbReference type="ARBA" id="ARBA00023136"/>
    </source>
</evidence>
<dbReference type="RefSeq" id="XP_001583762.1">
    <property type="nucleotide sequence ID" value="XM_001583712.1"/>
</dbReference>
<dbReference type="KEGG" id="tva:5468334"/>
<dbReference type="STRING" id="5722.A2DAC8"/>
<dbReference type="Gene3D" id="3.30.450.50">
    <property type="entry name" value="Longin domain"/>
    <property type="match status" value="1"/>
</dbReference>
<organism evidence="8 9">
    <name type="scientific">Trichomonas vaginalis (strain ATCC PRA-98 / G3)</name>
    <dbReference type="NCBI Taxonomy" id="412133"/>
    <lineage>
        <taxon>Eukaryota</taxon>
        <taxon>Metamonada</taxon>
        <taxon>Parabasalia</taxon>
        <taxon>Trichomonadida</taxon>
        <taxon>Trichomonadidae</taxon>
        <taxon>Trichomonas</taxon>
    </lineage>
</organism>
<accession>A2DAC8</accession>
<dbReference type="Pfam" id="PF13774">
    <property type="entry name" value="Longin"/>
    <property type="match status" value="1"/>
</dbReference>
<dbReference type="Pfam" id="PF00957">
    <property type="entry name" value="Synaptobrevin"/>
    <property type="match status" value="1"/>
</dbReference>
<dbReference type="EMBL" id="DS113182">
    <property type="protein sequence ID" value="EAY22776.1"/>
    <property type="molecule type" value="Genomic_DNA"/>
</dbReference>
<comment type="subcellular location">
    <subcellularLocation>
        <location evidence="3">Endomembrane system</location>
        <topology evidence="3">Single-pass type IV membrane protein</topology>
    </subcellularLocation>
</comment>